<dbReference type="GO" id="GO:0009279">
    <property type="term" value="C:cell outer membrane"/>
    <property type="evidence" value="ECO:0007669"/>
    <property type="project" value="UniProtKB-SubCell"/>
</dbReference>
<keyword evidence="2" id="KW-0472">Membrane</keyword>
<evidence type="ECO:0000313" key="4">
    <source>
        <dbReference type="EMBL" id="AMP05342.1"/>
    </source>
</evidence>
<dbReference type="PATRIC" id="fig|279113.9.peg.2966"/>
<dbReference type="Proteomes" id="UP000074561">
    <property type="component" value="Chromosome"/>
</dbReference>
<organism evidence="4 5">
    <name type="scientific">Collimonas pratensis</name>
    <dbReference type="NCBI Taxonomy" id="279113"/>
    <lineage>
        <taxon>Bacteria</taxon>
        <taxon>Pseudomonadati</taxon>
        <taxon>Pseudomonadota</taxon>
        <taxon>Betaproteobacteria</taxon>
        <taxon>Burkholderiales</taxon>
        <taxon>Oxalobacteraceae</taxon>
        <taxon>Collimonas</taxon>
    </lineage>
</organism>
<evidence type="ECO:0000256" key="2">
    <source>
        <dbReference type="ARBA" id="ARBA00023136"/>
    </source>
</evidence>
<keyword evidence="3" id="KW-0998">Cell outer membrane</keyword>
<evidence type="ECO:0000256" key="1">
    <source>
        <dbReference type="ARBA" id="ARBA00004442"/>
    </source>
</evidence>
<keyword evidence="4" id="KW-0675">Receptor</keyword>
<dbReference type="KEGG" id="cpra:CPter91_3001"/>
<proteinExistence type="predicted"/>
<dbReference type="EMBL" id="CP013234">
    <property type="protein sequence ID" value="AMP05342.1"/>
    <property type="molecule type" value="Genomic_DNA"/>
</dbReference>
<evidence type="ECO:0000256" key="3">
    <source>
        <dbReference type="ARBA" id="ARBA00023237"/>
    </source>
</evidence>
<sequence length="164" mass="18495">MLLVELFLAQGYQNEKNGEFVHNAGRYADANPVFRWRHTAVQWNNGSWSASLTQSYLSHYTEQNADISGEDRKVSAYTLYNMSGSYSGFKNLVLTAVSRTYSIRRRRSLIRQQSFRLATIRATPMQSGARSLRVPTTSSYEHWNLEASCLSCEGLAGAACCNFT</sequence>
<accession>A0A127Q6S3</accession>
<name>A0A127Q6S3_9BURK</name>
<dbReference type="STRING" id="279113.CPter91_3001"/>
<dbReference type="Gene3D" id="2.40.170.20">
    <property type="entry name" value="TonB-dependent receptor, beta-barrel domain"/>
    <property type="match status" value="1"/>
</dbReference>
<dbReference type="AlphaFoldDB" id="A0A127Q6S3"/>
<gene>
    <name evidence="4" type="ORF">CPter91_3001</name>
</gene>
<reference evidence="4 5" key="1">
    <citation type="submission" date="2015-11" db="EMBL/GenBank/DDBJ databases">
        <title>Exploring the genomic traits of fungus-feeding bacterial genus Collimonas.</title>
        <authorList>
            <person name="Song C."/>
            <person name="Schmidt R."/>
            <person name="de Jager V."/>
            <person name="Krzyzanowska D."/>
            <person name="Jongedijk E."/>
            <person name="Cankar K."/>
            <person name="Beekwilder J."/>
            <person name="van Veen A."/>
            <person name="de Boer W."/>
            <person name="van Veen J.A."/>
            <person name="Garbeva P."/>
        </authorList>
    </citation>
    <scope>NUCLEOTIDE SEQUENCE [LARGE SCALE GENOMIC DNA]</scope>
    <source>
        <strain evidence="4 5">Ter91</strain>
    </source>
</reference>
<dbReference type="InterPro" id="IPR036942">
    <property type="entry name" value="Beta-barrel_TonB_sf"/>
</dbReference>
<protein>
    <submittedName>
        <fullName evidence="4">TonB dependent receptor family protein</fullName>
    </submittedName>
</protein>
<evidence type="ECO:0000313" key="5">
    <source>
        <dbReference type="Proteomes" id="UP000074561"/>
    </source>
</evidence>
<comment type="subcellular location">
    <subcellularLocation>
        <location evidence="1">Cell outer membrane</location>
    </subcellularLocation>
</comment>
<dbReference type="RefSeq" id="WP_150119697.1">
    <property type="nucleotide sequence ID" value="NZ_CP013234.1"/>
</dbReference>